<proteinExistence type="predicted"/>
<evidence type="ECO:0000313" key="5">
    <source>
        <dbReference type="EMBL" id="AMD87791.1"/>
    </source>
</evidence>
<evidence type="ECO:0000259" key="4">
    <source>
        <dbReference type="PROSITE" id="PS50932"/>
    </source>
</evidence>
<dbReference type="OrthoDB" id="9798934at2"/>
<dbReference type="PROSITE" id="PS00356">
    <property type="entry name" value="HTH_LACI_1"/>
    <property type="match status" value="1"/>
</dbReference>
<dbReference type="CDD" id="cd01392">
    <property type="entry name" value="HTH_LacI"/>
    <property type="match status" value="1"/>
</dbReference>
<evidence type="ECO:0000256" key="1">
    <source>
        <dbReference type="ARBA" id="ARBA00023015"/>
    </source>
</evidence>
<keyword evidence="1" id="KW-0805">Transcription regulation</keyword>
<keyword evidence="2" id="KW-0238">DNA-binding</keyword>
<keyword evidence="6" id="KW-1185">Reference proteome</keyword>
<dbReference type="Pfam" id="PF00356">
    <property type="entry name" value="LacI"/>
    <property type="match status" value="1"/>
</dbReference>
<dbReference type="AlphaFoldDB" id="A0A0X8JFQ4"/>
<dbReference type="SMART" id="SM00354">
    <property type="entry name" value="HTH_LACI"/>
    <property type="match status" value="1"/>
</dbReference>
<dbReference type="Proteomes" id="UP000065220">
    <property type="component" value="Chromosome"/>
</dbReference>
<dbReference type="EMBL" id="CP014228">
    <property type="protein sequence ID" value="AMD87791.1"/>
    <property type="molecule type" value="Genomic_DNA"/>
</dbReference>
<evidence type="ECO:0000256" key="3">
    <source>
        <dbReference type="ARBA" id="ARBA00023163"/>
    </source>
</evidence>
<gene>
    <name evidence="5" type="ORF">AXF14_09595</name>
</gene>
<dbReference type="PANTHER" id="PTHR30146">
    <property type="entry name" value="LACI-RELATED TRANSCRIPTIONAL REPRESSOR"/>
    <property type="match status" value="1"/>
</dbReference>
<dbReference type="GO" id="GO:0003700">
    <property type="term" value="F:DNA-binding transcription factor activity"/>
    <property type="evidence" value="ECO:0007669"/>
    <property type="project" value="TreeGrafter"/>
</dbReference>
<dbReference type="SUPFAM" id="SSF53822">
    <property type="entry name" value="Periplasmic binding protein-like I"/>
    <property type="match status" value="1"/>
</dbReference>
<evidence type="ECO:0000256" key="2">
    <source>
        <dbReference type="ARBA" id="ARBA00023125"/>
    </source>
</evidence>
<accession>A0A0X8JFQ4</accession>
<protein>
    <submittedName>
        <fullName evidence="5">LacI family transcriptional regulator</fullName>
    </submittedName>
</protein>
<feature type="domain" description="HTH lacI-type" evidence="4">
    <location>
        <begin position="2"/>
        <end position="58"/>
    </location>
</feature>
<dbReference type="InterPro" id="IPR000843">
    <property type="entry name" value="HTH_LacI"/>
</dbReference>
<keyword evidence="3" id="KW-0804">Transcription</keyword>
<dbReference type="RefSeq" id="WP_067942818.1">
    <property type="nucleotide sequence ID" value="NZ_CP014228.1"/>
</dbReference>
<sequence>MATLADVASAAGVSTATVSLVLSGKAEGRVAKATAQRVQAAADEAGYVRNAVAGSLRSRSTRTLGLVSERSTSSGAVLADVLAVCREAGWSMLVTDLGHTPKETREAVRELRQRRVDAVIYAPTTRQKVHVDRALDHVAVLNGYADRPGVPGAVADEETGAVEAVGHLLALGHRRIAHLTLDRDDDVTVRLRQSGYSGALAAAGLTVDPSLVVACDGTPSGADRAARALLDRADRPTAVFCYDDALALGVYRQARALGLRLPEDLSVIGFDELTVLAENVAPQLTALRLPRRDMAEWVTSGLIGGAGELPRIPTVFTCELIERGSTAAPAA</sequence>
<dbReference type="SUPFAM" id="SSF47413">
    <property type="entry name" value="lambda repressor-like DNA-binding domains"/>
    <property type="match status" value="1"/>
</dbReference>
<dbReference type="Gene3D" id="3.40.50.2300">
    <property type="match status" value="2"/>
</dbReference>
<dbReference type="InterPro" id="IPR028082">
    <property type="entry name" value="Peripla_BP_I"/>
</dbReference>
<dbReference type="GO" id="GO:0000976">
    <property type="term" value="F:transcription cis-regulatory region binding"/>
    <property type="evidence" value="ECO:0007669"/>
    <property type="project" value="TreeGrafter"/>
</dbReference>
<dbReference type="STRING" id="111015.AXF14_09595"/>
<dbReference type="CDD" id="cd06288">
    <property type="entry name" value="PBP1_sucrose_transcription_regulator"/>
    <property type="match status" value="1"/>
</dbReference>
<name>A0A0X8JFQ4_ACTRD</name>
<dbReference type="Pfam" id="PF13377">
    <property type="entry name" value="Peripla_BP_3"/>
    <property type="match status" value="1"/>
</dbReference>
<evidence type="ECO:0000313" key="6">
    <source>
        <dbReference type="Proteomes" id="UP000065220"/>
    </source>
</evidence>
<reference evidence="6" key="1">
    <citation type="submission" date="2016-02" db="EMBL/GenBank/DDBJ databases">
        <authorList>
            <person name="Holder M.E."/>
            <person name="Ajami N.J."/>
            <person name="Petrosino J.F."/>
        </authorList>
    </citation>
    <scope>NUCLEOTIDE SEQUENCE [LARGE SCALE GENOMIC DNA]</scope>
    <source>
        <strain evidence="6">CCUG 36733</strain>
    </source>
</reference>
<organism evidence="5 6">
    <name type="scientific">Actinomyces radicidentis</name>
    <dbReference type="NCBI Taxonomy" id="111015"/>
    <lineage>
        <taxon>Bacteria</taxon>
        <taxon>Bacillati</taxon>
        <taxon>Actinomycetota</taxon>
        <taxon>Actinomycetes</taxon>
        <taxon>Actinomycetales</taxon>
        <taxon>Actinomycetaceae</taxon>
        <taxon>Actinomyces</taxon>
    </lineage>
</organism>
<dbReference type="InterPro" id="IPR046335">
    <property type="entry name" value="LacI/GalR-like_sensor"/>
</dbReference>
<dbReference type="KEGG" id="ard:AXF14_09595"/>
<dbReference type="Gene3D" id="1.10.260.40">
    <property type="entry name" value="lambda repressor-like DNA-binding domains"/>
    <property type="match status" value="1"/>
</dbReference>
<dbReference type="InterPro" id="IPR010982">
    <property type="entry name" value="Lambda_DNA-bd_dom_sf"/>
</dbReference>
<dbReference type="PANTHER" id="PTHR30146:SF109">
    <property type="entry name" value="HTH-TYPE TRANSCRIPTIONAL REGULATOR GALS"/>
    <property type="match status" value="1"/>
</dbReference>
<dbReference type="PROSITE" id="PS50932">
    <property type="entry name" value="HTH_LACI_2"/>
    <property type="match status" value="1"/>
</dbReference>